<accession>A0A846RWL5</accession>
<dbReference type="InterPro" id="IPR029016">
    <property type="entry name" value="GAF-like_dom_sf"/>
</dbReference>
<evidence type="ECO:0000313" key="5">
    <source>
        <dbReference type="Proteomes" id="UP000576792"/>
    </source>
</evidence>
<dbReference type="EMBL" id="JAATJN010000001">
    <property type="protein sequence ID" value="NJC58624.1"/>
    <property type="molecule type" value="Genomic_DNA"/>
</dbReference>
<name>A0A846RWL5_9MICO</name>
<dbReference type="InterPro" id="IPR036388">
    <property type="entry name" value="WH-like_DNA-bd_sf"/>
</dbReference>
<dbReference type="InterPro" id="IPR005471">
    <property type="entry name" value="Tscrpt_reg_IclR_N"/>
</dbReference>
<dbReference type="RefSeq" id="WP_167952489.1">
    <property type="nucleotide sequence ID" value="NZ_BAAAPQ010000038.1"/>
</dbReference>
<comment type="caution">
    <text evidence="4">The sequence shown here is derived from an EMBL/GenBank/DDBJ whole genome shotgun (WGS) entry which is preliminary data.</text>
</comment>
<evidence type="ECO:0000259" key="3">
    <source>
        <dbReference type="PROSITE" id="PS51077"/>
    </source>
</evidence>
<organism evidence="4 5">
    <name type="scientific">Brevibacterium marinum</name>
    <dbReference type="NCBI Taxonomy" id="418643"/>
    <lineage>
        <taxon>Bacteria</taxon>
        <taxon>Bacillati</taxon>
        <taxon>Actinomycetota</taxon>
        <taxon>Actinomycetes</taxon>
        <taxon>Micrococcales</taxon>
        <taxon>Brevibacteriaceae</taxon>
        <taxon>Brevibacterium</taxon>
    </lineage>
</organism>
<dbReference type="GO" id="GO:0003700">
    <property type="term" value="F:DNA-binding transcription factor activity"/>
    <property type="evidence" value="ECO:0007669"/>
    <property type="project" value="TreeGrafter"/>
</dbReference>
<dbReference type="PROSITE" id="PS51077">
    <property type="entry name" value="HTH_ICLR"/>
    <property type="match status" value="1"/>
</dbReference>
<dbReference type="PANTHER" id="PTHR30136:SF24">
    <property type="entry name" value="HTH-TYPE TRANSCRIPTIONAL REPRESSOR ALLR"/>
    <property type="match status" value="1"/>
</dbReference>
<dbReference type="SMART" id="SM00346">
    <property type="entry name" value="HTH_ICLR"/>
    <property type="match status" value="1"/>
</dbReference>
<dbReference type="InterPro" id="IPR036390">
    <property type="entry name" value="WH_DNA-bd_sf"/>
</dbReference>
<keyword evidence="1" id="KW-0805">Transcription regulation</keyword>
<evidence type="ECO:0000256" key="1">
    <source>
        <dbReference type="ARBA" id="ARBA00023015"/>
    </source>
</evidence>
<dbReference type="PANTHER" id="PTHR30136">
    <property type="entry name" value="HELIX-TURN-HELIX TRANSCRIPTIONAL REGULATOR, ICLR FAMILY"/>
    <property type="match status" value="1"/>
</dbReference>
<dbReference type="Gene3D" id="1.10.10.10">
    <property type="entry name" value="Winged helix-like DNA-binding domain superfamily/Winged helix DNA-binding domain"/>
    <property type="match status" value="1"/>
</dbReference>
<dbReference type="Gene3D" id="3.30.450.40">
    <property type="match status" value="1"/>
</dbReference>
<reference evidence="4 5" key="1">
    <citation type="submission" date="2020-03" db="EMBL/GenBank/DDBJ databases">
        <title>Sequencing the genomes of 1000 actinobacteria strains.</title>
        <authorList>
            <person name="Klenk H.-P."/>
        </authorList>
    </citation>
    <scope>NUCLEOTIDE SEQUENCE [LARGE SCALE GENOMIC DNA]</scope>
    <source>
        <strain evidence="4 5">DSM 18964</strain>
    </source>
</reference>
<dbReference type="InterPro" id="IPR050707">
    <property type="entry name" value="HTH_MetabolicPath_Reg"/>
</dbReference>
<dbReference type="SUPFAM" id="SSF46785">
    <property type="entry name" value="Winged helix' DNA-binding domain"/>
    <property type="match status" value="1"/>
</dbReference>
<dbReference type="GO" id="GO:0045892">
    <property type="term" value="P:negative regulation of DNA-templated transcription"/>
    <property type="evidence" value="ECO:0007669"/>
    <property type="project" value="TreeGrafter"/>
</dbReference>
<sequence length="238" mass="25581">MSSNEATPASKSGRGVRSQTLERALDALQLLADGRQRTSKELAEELDLHRSIVYRILRTLEDYSLVARSADGRFRVGLGMTALAKSGIGDLEIEIVAVLQELSNVTSATAIFCARQRNDAVVLSSTRPLQSPASVAVRTGSRFPVDTSAPGLALLSLQPPSDEDVDEVALARQTGYVHTKGTPFVGLEAVASSVRMLDGQEASLSLLFPLGNGDVPLMVNELRTYSERLTSPADDWQL</sequence>
<gene>
    <name evidence="4" type="ORF">BKA07_003659</name>
</gene>
<proteinExistence type="predicted"/>
<feature type="domain" description="HTH iclR-type" evidence="3">
    <location>
        <begin position="18"/>
        <end position="78"/>
    </location>
</feature>
<dbReference type="GO" id="GO:0003677">
    <property type="term" value="F:DNA binding"/>
    <property type="evidence" value="ECO:0007669"/>
    <property type="project" value="UniProtKB-KW"/>
</dbReference>
<protein>
    <submittedName>
        <fullName evidence="4">DNA-binding IclR family transcriptional regulator</fullName>
    </submittedName>
</protein>
<evidence type="ECO:0000313" key="4">
    <source>
        <dbReference type="EMBL" id="NJC58624.1"/>
    </source>
</evidence>
<dbReference type="Proteomes" id="UP000576792">
    <property type="component" value="Unassembled WGS sequence"/>
</dbReference>
<dbReference type="AlphaFoldDB" id="A0A846RWL5"/>
<keyword evidence="5" id="KW-1185">Reference proteome</keyword>
<keyword evidence="2" id="KW-0804">Transcription</keyword>
<dbReference type="SUPFAM" id="SSF55781">
    <property type="entry name" value="GAF domain-like"/>
    <property type="match status" value="1"/>
</dbReference>
<dbReference type="Pfam" id="PF09339">
    <property type="entry name" value="HTH_IclR"/>
    <property type="match status" value="1"/>
</dbReference>
<keyword evidence="4" id="KW-0238">DNA-binding</keyword>
<evidence type="ECO:0000256" key="2">
    <source>
        <dbReference type="ARBA" id="ARBA00023163"/>
    </source>
</evidence>